<dbReference type="KEGG" id="bgo:BM43_4741"/>
<dbReference type="Proteomes" id="UP000029590">
    <property type="component" value="Unassembled WGS sequence"/>
</dbReference>
<gene>
    <name evidence="2" type="ORF">DM48_3033</name>
</gene>
<evidence type="ECO:0000313" key="3">
    <source>
        <dbReference type="Proteomes" id="UP000029590"/>
    </source>
</evidence>
<protein>
    <recommendedName>
        <fullName evidence="4">PilN domain-containing protein</fullName>
    </recommendedName>
</protein>
<accession>A0AAW3F1X1</accession>
<comment type="caution">
    <text evidence="2">The sequence shown here is derived from an EMBL/GenBank/DDBJ whole genome shotgun (WGS) entry which is preliminary data.</text>
</comment>
<name>A0AAW3F1X1_BURGA</name>
<proteinExistence type="predicted"/>
<evidence type="ECO:0000256" key="1">
    <source>
        <dbReference type="SAM" id="Coils"/>
    </source>
</evidence>
<dbReference type="EMBL" id="JPGG01000016">
    <property type="protein sequence ID" value="KGC14773.1"/>
    <property type="molecule type" value="Genomic_DNA"/>
</dbReference>
<evidence type="ECO:0008006" key="4">
    <source>
        <dbReference type="Google" id="ProtNLM"/>
    </source>
</evidence>
<dbReference type="AlphaFoldDB" id="A0AAW3F1X1"/>
<keyword evidence="1" id="KW-0175">Coiled coil</keyword>
<organism evidence="2 3">
    <name type="scientific">Burkholderia gladioli</name>
    <name type="common">Pseudomonas marginata</name>
    <name type="synonym">Phytomonas marginata</name>
    <dbReference type="NCBI Taxonomy" id="28095"/>
    <lineage>
        <taxon>Bacteria</taxon>
        <taxon>Pseudomonadati</taxon>
        <taxon>Pseudomonadota</taxon>
        <taxon>Betaproteobacteria</taxon>
        <taxon>Burkholderiales</taxon>
        <taxon>Burkholderiaceae</taxon>
        <taxon>Burkholderia</taxon>
    </lineage>
</organism>
<reference evidence="2 3" key="1">
    <citation type="submission" date="2014-04" db="EMBL/GenBank/DDBJ databases">
        <authorList>
            <person name="Bishop-Lilly K.A."/>
            <person name="Broomall S.M."/>
            <person name="Chain P.S."/>
            <person name="Chertkov O."/>
            <person name="Coyne S.R."/>
            <person name="Daligault H.E."/>
            <person name="Davenport K.W."/>
            <person name="Erkkila T."/>
            <person name="Frey K.G."/>
            <person name="Gibbons H.S."/>
            <person name="Gu W."/>
            <person name="Jaissle J."/>
            <person name="Johnson S.L."/>
            <person name="Koroleva G.I."/>
            <person name="Ladner J.T."/>
            <person name="Lo C.-C."/>
            <person name="Minogue T.D."/>
            <person name="Munk C."/>
            <person name="Palacios G.F."/>
            <person name="Redden C.L."/>
            <person name="Rosenzweig C.N."/>
            <person name="Scholz M.B."/>
            <person name="Teshima H."/>
            <person name="Xu Y."/>
        </authorList>
    </citation>
    <scope>NUCLEOTIDE SEQUENCE [LARGE SCALE GENOMIC DNA]</scope>
    <source>
        <strain evidence="3">gladioli</strain>
    </source>
</reference>
<sequence>MSGSSEMAFVATRGLARRRTALALVVVVAAAGLLLGEQARLDTLRDDVERIEARVDQRRQAAERAARKRQRVSAEAHRIERLLDEQSISDGNTGLPVLDWIERAWTPRIALRSLSIDKAGKEARIEGGAADLEHIYRFSNRLRDAHPERRIGLLRHQVRDIAGSRTYTFSLNVTHP</sequence>
<evidence type="ECO:0000313" key="2">
    <source>
        <dbReference type="EMBL" id="KGC14773.1"/>
    </source>
</evidence>
<feature type="coiled-coil region" evidence="1">
    <location>
        <begin position="34"/>
        <end position="82"/>
    </location>
</feature>